<reference evidence="2" key="1">
    <citation type="journal article" date="2021" name="Proc. Natl. Acad. Sci. U.S.A.">
        <title>A Catalog of Tens of Thousands of Viruses from Human Metagenomes Reveals Hidden Associations with Chronic Diseases.</title>
        <authorList>
            <person name="Tisza M.J."/>
            <person name="Buck C.B."/>
        </authorList>
    </citation>
    <scope>NUCLEOTIDE SEQUENCE</scope>
    <source>
        <strain evidence="2">CtKNZ79</strain>
    </source>
</reference>
<dbReference type="EMBL" id="BK016045">
    <property type="protein sequence ID" value="DAF91126.1"/>
    <property type="molecule type" value="Genomic_DNA"/>
</dbReference>
<organism evidence="2">
    <name type="scientific">Siphoviridae sp. ctKNZ79</name>
    <dbReference type="NCBI Taxonomy" id="2825440"/>
    <lineage>
        <taxon>Viruses</taxon>
        <taxon>Duplodnaviria</taxon>
        <taxon>Heunggongvirae</taxon>
        <taxon>Uroviricota</taxon>
        <taxon>Caudoviricetes</taxon>
    </lineage>
</organism>
<name>A0A8S5U9S6_9CAUD</name>
<proteinExistence type="predicted"/>
<evidence type="ECO:0000256" key="1">
    <source>
        <dbReference type="SAM" id="MobiDB-lite"/>
    </source>
</evidence>
<sequence length="74" mass="8629">MTNPMSQFLRQSQPQKQQTNNPLAMISEFRKFAAGMTPEGAKQQVEQMLSSGQMTQEQFQQLQEQAKEFMKFLR</sequence>
<evidence type="ECO:0000313" key="2">
    <source>
        <dbReference type="EMBL" id="DAF91126.1"/>
    </source>
</evidence>
<accession>A0A8S5U9S6</accession>
<feature type="region of interest" description="Disordered" evidence="1">
    <location>
        <begin position="1"/>
        <end position="21"/>
    </location>
</feature>
<protein>
    <submittedName>
        <fullName evidence="2">Uncharacterized protein</fullName>
    </submittedName>
</protein>